<organism evidence="1 2">
    <name type="scientific">Leptospira kirschneri serovar Bulgarica str. Nikolaevo</name>
    <dbReference type="NCBI Taxonomy" id="1240687"/>
    <lineage>
        <taxon>Bacteria</taxon>
        <taxon>Pseudomonadati</taxon>
        <taxon>Spirochaetota</taxon>
        <taxon>Spirochaetia</taxon>
        <taxon>Leptospirales</taxon>
        <taxon>Leptospiraceae</taxon>
        <taxon>Leptospira</taxon>
    </lineage>
</organism>
<dbReference type="EMBL" id="ANCE01000102">
    <property type="protein sequence ID" value="EMK24375.1"/>
    <property type="molecule type" value="Genomic_DNA"/>
</dbReference>
<dbReference type="AlphaFoldDB" id="M6F7H4"/>
<sequence>MKSKRVVHTGRFSFDVNPLNFYEITLFTKLTEPQESSAMSRCEGFCGNSRILLKTSKGLSFMSLEVLTQVQKNRS</sequence>
<accession>M6F7H4</accession>
<reference evidence="1 2" key="1">
    <citation type="submission" date="2013-01" db="EMBL/GenBank/DDBJ databases">
        <authorList>
            <person name="Harkins D.M."/>
            <person name="Durkin A.S."/>
            <person name="Brinkac L.M."/>
            <person name="Haft D.H."/>
            <person name="Selengut J.D."/>
            <person name="Sanka R."/>
            <person name="DePew J."/>
            <person name="Purushe J."/>
            <person name="Galloway R.L."/>
            <person name="Vinetz J.M."/>
            <person name="Sutton G.G."/>
            <person name="Nierman W.C."/>
            <person name="Fouts D.E."/>
        </authorList>
    </citation>
    <scope>NUCLEOTIDE SEQUENCE [LARGE SCALE GENOMIC DNA]</scope>
    <source>
        <strain evidence="1 2">Nikolaevo</strain>
    </source>
</reference>
<dbReference type="PATRIC" id="fig|1240687.3.peg.2111"/>
<evidence type="ECO:0000313" key="2">
    <source>
        <dbReference type="Proteomes" id="UP000011980"/>
    </source>
</evidence>
<dbReference type="AntiFam" id="ANF00056">
    <property type="entry name" value="Translation of DNA repeat"/>
</dbReference>
<proteinExistence type="predicted"/>
<name>M6F7H4_9LEPT</name>
<protein>
    <submittedName>
        <fullName evidence="1">Uncharacterized protein</fullName>
    </submittedName>
</protein>
<comment type="caution">
    <text evidence="1">The sequence shown here is derived from an EMBL/GenBank/DDBJ whole genome shotgun (WGS) entry which is preliminary data.</text>
</comment>
<dbReference type="Proteomes" id="UP000011980">
    <property type="component" value="Unassembled WGS sequence"/>
</dbReference>
<gene>
    <name evidence="1" type="ORF">LEP1GSC008_4213</name>
</gene>
<evidence type="ECO:0000313" key="1">
    <source>
        <dbReference type="EMBL" id="EMK24375.1"/>
    </source>
</evidence>